<feature type="transmembrane region" description="Helical" evidence="2">
    <location>
        <begin position="30"/>
        <end position="54"/>
    </location>
</feature>
<evidence type="ECO:0000256" key="1">
    <source>
        <dbReference type="SAM" id="MobiDB-lite"/>
    </source>
</evidence>
<keyword evidence="2" id="KW-1133">Transmembrane helix</keyword>
<protein>
    <submittedName>
        <fullName evidence="3">Uncharacterized protein</fullName>
    </submittedName>
</protein>
<dbReference type="Proteomes" id="UP000324222">
    <property type="component" value="Unassembled WGS sequence"/>
</dbReference>
<keyword evidence="2" id="KW-0472">Membrane</keyword>
<evidence type="ECO:0000313" key="4">
    <source>
        <dbReference type="Proteomes" id="UP000324222"/>
    </source>
</evidence>
<reference evidence="3 4" key="1">
    <citation type="submission" date="2019-05" db="EMBL/GenBank/DDBJ databases">
        <title>Another draft genome of Portunus trituberculatus and its Hox gene families provides insights of decapod evolution.</title>
        <authorList>
            <person name="Jeong J.-H."/>
            <person name="Song I."/>
            <person name="Kim S."/>
            <person name="Choi T."/>
            <person name="Kim D."/>
            <person name="Ryu S."/>
            <person name="Kim W."/>
        </authorList>
    </citation>
    <scope>NUCLEOTIDE SEQUENCE [LARGE SCALE GENOMIC DNA]</scope>
    <source>
        <tissue evidence="3">Muscle</tissue>
    </source>
</reference>
<feature type="region of interest" description="Disordered" evidence="1">
    <location>
        <begin position="88"/>
        <end position="128"/>
    </location>
</feature>
<evidence type="ECO:0000256" key="2">
    <source>
        <dbReference type="SAM" id="Phobius"/>
    </source>
</evidence>
<accession>A0A5B7H4Y6</accession>
<organism evidence="3 4">
    <name type="scientific">Portunus trituberculatus</name>
    <name type="common">Swimming crab</name>
    <name type="synonym">Neptunus trituberculatus</name>
    <dbReference type="NCBI Taxonomy" id="210409"/>
    <lineage>
        <taxon>Eukaryota</taxon>
        <taxon>Metazoa</taxon>
        <taxon>Ecdysozoa</taxon>
        <taxon>Arthropoda</taxon>
        <taxon>Crustacea</taxon>
        <taxon>Multicrustacea</taxon>
        <taxon>Malacostraca</taxon>
        <taxon>Eumalacostraca</taxon>
        <taxon>Eucarida</taxon>
        <taxon>Decapoda</taxon>
        <taxon>Pleocyemata</taxon>
        <taxon>Brachyura</taxon>
        <taxon>Eubrachyura</taxon>
        <taxon>Portunoidea</taxon>
        <taxon>Portunidae</taxon>
        <taxon>Portuninae</taxon>
        <taxon>Portunus</taxon>
    </lineage>
</organism>
<keyword evidence="2" id="KW-0812">Transmembrane</keyword>
<keyword evidence="4" id="KW-1185">Reference proteome</keyword>
<name>A0A5B7H4Y6_PORTR</name>
<dbReference type="EMBL" id="VSRR010022066">
    <property type="protein sequence ID" value="MPC64417.1"/>
    <property type="molecule type" value="Genomic_DNA"/>
</dbReference>
<proteinExistence type="predicted"/>
<comment type="caution">
    <text evidence="3">The sequence shown here is derived from an EMBL/GenBank/DDBJ whole genome shotgun (WGS) entry which is preliminary data.</text>
</comment>
<evidence type="ECO:0000313" key="3">
    <source>
        <dbReference type="EMBL" id="MPC64417.1"/>
    </source>
</evidence>
<feature type="compositionally biased region" description="Basic and acidic residues" evidence="1">
    <location>
        <begin position="116"/>
        <end position="128"/>
    </location>
</feature>
<gene>
    <name evidence="3" type="ORF">E2C01_058533</name>
</gene>
<sequence length="128" mass="13842">MVTEWQAPGRLSEASCGLRSLPSCCVMDGLFVLVTFLAVLFTATHCSWCLGAAVSGLASSARSTGLVSVGLLLCSKCQHCSHHCYRCGSPDSARKRKKPYSQTSPNITLLFPRLSARKERETTESDLT</sequence>
<dbReference type="AlphaFoldDB" id="A0A5B7H4Y6"/>